<evidence type="ECO:0000256" key="2">
    <source>
        <dbReference type="SAM" id="SignalP"/>
    </source>
</evidence>
<protein>
    <recommendedName>
        <fullName evidence="3">Alpha-N-acetylglucosaminidase N-terminal domain-containing protein</fullName>
    </recommendedName>
</protein>
<organism evidence="4 5">
    <name type="scientific">Streptomyces avermitilis</name>
    <dbReference type="NCBI Taxonomy" id="33903"/>
    <lineage>
        <taxon>Bacteria</taxon>
        <taxon>Bacillati</taxon>
        <taxon>Actinomycetota</taxon>
        <taxon>Actinomycetes</taxon>
        <taxon>Kitasatosporales</taxon>
        <taxon>Streptomycetaceae</taxon>
        <taxon>Streptomyces</taxon>
    </lineage>
</organism>
<dbReference type="PROSITE" id="PS51257">
    <property type="entry name" value="PROKAR_LIPOPROTEIN"/>
    <property type="match status" value="1"/>
</dbReference>
<keyword evidence="1" id="KW-0378">Hydrolase</keyword>
<evidence type="ECO:0000313" key="4">
    <source>
        <dbReference type="EMBL" id="GDY78113.1"/>
    </source>
</evidence>
<proteinExistence type="predicted"/>
<feature type="signal peptide" evidence="2">
    <location>
        <begin position="1"/>
        <end position="22"/>
    </location>
</feature>
<gene>
    <name evidence="4" type="ORF">SAV31267_075980</name>
</gene>
<dbReference type="GO" id="GO:0005975">
    <property type="term" value="P:carbohydrate metabolic process"/>
    <property type="evidence" value="ECO:0007669"/>
    <property type="project" value="UniProtKB-ARBA"/>
</dbReference>
<dbReference type="EMBL" id="BJHY01000001">
    <property type="protein sequence ID" value="GDY78113.1"/>
    <property type="molecule type" value="Genomic_DNA"/>
</dbReference>
<evidence type="ECO:0000256" key="1">
    <source>
        <dbReference type="ARBA" id="ARBA00022801"/>
    </source>
</evidence>
<dbReference type="Proteomes" id="UP000299211">
    <property type="component" value="Unassembled WGS sequence"/>
</dbReference>
<dbReference type="Pfam" id="PF12971">
    <property type="entry name" value="NAGLU_N"/>
    <property type="match status" value="1"/>
</dbReference>
<dbReference type="GO" id="GO:0016787">
    <property type="term" value="F:hydrolase activity"/>
    <property type="evidence" value="ECO:0007669"/>
    <property type="project" value="UniProtKB-KW"/>
</dbReference>
<accession>A0A4D4N194</accession>
<dbReference type="Gene3D" id="3.30.379.10">
    <property type="entry name" value="Chitobiase/beta-hexosaminidase domain 2-like"/>
    <property type="match status" value="1"/>
</dbReference>
<name>A0A4D4N194_STRAX</name>
<reference evidence="4 5" key="1">
    <citation type="submission" date="2019-04" db="EMBL/GenBank/DDBJ databases">
        <title>Draft genome sequences of Streptomyces avermitilis ATCC 31267.</title>
        <authorList>
            <person name="Komaki H."/>
            <person name="Tamura T."/>
            <person name="Hosoyama A."/>
        </authorList>
    </citation>
    <scope>NUCLEOTIDE SEQUENCE [LARGE SCALE GENOMIC DNA]</scope>
    <source>
        <strain evidence="4 5">ATCC 31267</strain>
    </source>
</reference>
<evidence type="ECO:0000259" key="3">
    <source>
        <dbReference type="Pfam" id="PF12971"/>
    </source>
</evidence>
<dbReference type="InterPro" id="IPR024240">
    <property type="entry name" value="NAGLU_N"/>
</dbReference>
<keyword evidence="2" id="KW-0732">Signal</keyword>
<feature type="domain" description="Alpha-N-acetylglucosaminidase N-terminal" evidence="3">
    <location>
        <begin position="37"/>
        <end position="109"/>
    </location>
</feature>
<dbReference type="PROSITE" id="PS51318">
    <property type="entry name" value="TAT"/>
    <property type="match status" value="1"/>
</dbReference>
<feature type="chain" id="PRO_5039389253" description="Alpha-N-acetylglucosaminidase N-terminal domain-containing protein" evidence="2">
    <location>
        <begin position="23"/>
        <end position="117"/>
    </location>
</feature>
<dbReference type="InterPro" id="IPR029018">
    <property type="entry name" value="Hex-like_dom2"/>
</dbReference>
<dbReference type="InterPro" id="IPR006311">
    <property type="entry name" value="TAT_signal"/>
</dbReference>
<evidence type="ECO:0000313" key="5">
    <source>
        <dbReference type="Proteomes" id="UP000299211"/>
    </source>
</evidence>
<comment type="caution">
    <text evidence="4">The sequence shown here is derived from an EMBL/GenBank/DDBJ whole genome shotgun (WGS) entry which is preliminary data.</text>
</comment>
<dbReference type="AlphaFoldDB" id="A0A4D4N194"/>
<sequence>MPLARRVLLTALAAGSAGAAVACDPASADGAPAAGSAATAARRLLPRHWRQLTFRTAGGRDTFQVSGRTGRVTVTGGTPATQLTGLNWYLRNIADADINWAGRQLRLPAHCRASPAQ</sequence>